<keyword evidence="1" id="KW-1133">Transmembrane helix</keyword>
<accession>A0A7C4AT83</accession>
<keyword evidence="1" id="KW-0812">Transmembrane</keyword>
<sequence>MNKFSVEAKVGIFFLIGVAIFAYLWFRVLDIGFKEGFPLVARFKSAEGLSKDAQVQMAGIKIGTVKEVQFDPETGKAVVTMLINDAYRNLISEGSRVSMKTKGLAGDKYLAIEPGKPNARKLLPGEEITHVSEPTDPEKVIESFGTLAQNLESLTGEVKKKIVDQKGYEKIDSLLDNTDSVFKDLRGILTRNKDKIENTIQNTEAAAKNVNELVARNKTKVNRTVDHAENYYKSMGEAGDKFSRAATNVEKVANDIRSGKGTLGKLTTDETLYRNAQGLISQLRGISSSIQSGSGTMGRLINDPEMYYEARRAIRNMNKTAEDVSEATPVSTLAIILGSVFR</sequence>
<protein>
    <submittedName>
        <fullName evidence="3">MCE family protein</fullName>
    </submittedName>
</protein>
<feature type="transmembrane region" description="Helical" evidence="1">
    <location>
        <begin position="6"/>
        <end position="26"/>
    </location>
</feature>
<dbReference type="AlphaFoldDB" id="A0A7C4AT83"/>
<organism evidence="3">
    <name type="scientific">Desulfomonile tiedjei</name>
    <dbReference type="NCBI Taxonomy" id="2358"/>
    <lineage>
        <taxon>Bacteria</taxon>
        <taxon>Pseudomonadati</taxon>
        <taxon>Thermodesulfobacteriota</taxon>
        <taxon>Desulfomonilia</taxon>
        <taxon>Desulfomonilales</taxon>
        <taxon>Desulfomonilaceae</taxon>
        <taxon>Desulfomonile</taxon>
    </lineage>
</organism>
<feature type="domain" description="Mce/MlaD" evidence="2">
    <location>
        <begin position="38"/>
        <end position="115"/>
    </location>
</feature>
<dbReference type="Pfam" id="PF02470">
    <property type="entry name" value="MlaD"/>
    <property type="match status" value="1"/>
</dbReference>
<keyword evidence="1" id="KW-0472">Membrane</keyword>
<dbReference type="InterPro" id="IPR003399">
    <property type="entry name" value="Mce/MlaD"/>
</dbReference>
<dbReference type="PANTHER" id="PTHR33371">
    <property type="entry name" value="INTERMEMBRANE PHOSPHOLIPID TRANSPORT SYSTEM BINDING PROTEIN MLAD-RELATED"/>
    <property type="match status" value="1"/>
</dbReference>
<evidence type="ECO:0000313" key="3">
    <source>
        <dbReference type="EMBL" id="HGH61804.1"/>
    </source>
</evidence>
<dbReference type="PANTHER" id="PTHR33371:SF4">
    <property type="entry name" value="INTERMEMBRANE PHOSPHOLIPID TRANSPORT SYSTEM BINDING PROTEIN MLAD"/>
    <property type="match status" value="1"/>
</dbReference>
<dbReference type="InterPro" id="IPR052336">
    <property type="entry name" value="MlaD_Phospholipid_Transporter"/>
</dbReference>
<reference evidence="3" key="1">
    <citation type="journal article" date="2020" name="mSystems">
        <title>Genome- and Community-Level Interaction Insights into Carbon Utilization and Element Cycling Functions of Hydrothermarchaeota in Hydrothermal Sediment.</title>
        <authorList>
            <person name="Zhou Z."/>
            <person name="Liu Y."/>
            <person name="Xu W."/>
            <person name="Pan J."/>
            <person name="Luo Z.H."/>
            <person name="Li M."/>
        </authorList>
    </citation>
    <scope>NUCLEOTIDE SEQUENCE [LARGE SCALE GENOMIC DNA]</scope>
    <source>
        <strain evidence="3">SpSt-769</strain>
    </source>
</reference>
<comment type="caution">
    <text evidence="3">The sequence shown here is derived from an EMBL/GenBank/DDBJ whole genome shotgun (WGS) entry which is preliminary data.</text>
</comment>
<evidence type="ECO:0000259" key="2">
    <source>
        <dbReference type="Pfam" id="PF02470"/>
    </source>
</evidence>
<proteinExistence type="predicted"/>
<evidence type="ECO:0000256" key="1">
    <source>
        <dbReference type="SAM" id="Phobius"/>
    </source>
</evidence>
<name>A0A7C4AT83_9BACT</name>
<dbReference type="EMBL" id="DTGT01000354">
    <property type="protein sequence ID" value="HGH61804.1"/>
    <property type="molecule type" value="Genomic_DNA"/>
</dbReference>
<gene>
    <name evidence="3" type="ORF">ENV54_10960</name>
</gene>